<evidence type="ECO:0000259" key="10">
    <source>
        <dbReference type="Pfam" id="PF20451"/>
    </source>
</evidence>
<dbReference type="KEGG" id="rsz:108828473"/>
<dbReference type="GO" id="GO:0005634">
    <property type="term" value="C:nucleus"/>
    <property type="evidence" value="ECO:0007669"/>
    <property type="project" value="UniProtKB-SubCell"/>
</dbReference>
<dbReference type="GO" id="GO:0080142">
    <property type="term" value="P:regulation of salicylic acid biosynthetic process"/>
    <property type="evidence" value="ECO:0007669"/>
    <property type="project" value="TreeGrafter"/>
</dbReference>
<feature type="domain" description="Calmodulin binding protein central" evidence="10">
    <location>
        <begin position="259"/>
        <end position="325"/>
    </location>
</feature>
<dbReference type="PANTHER" id="PTHR31713">
    <property type="entry name" value="OS02G0177800 PROTEIN"/>
    <property type="match status" value="1"/>
</dbReference>
<dbReference type="OrthoDB" id="512636at2759"/>
<protein>
    <submittedName>
        <fullName evidence="13">Calmodulin-binding protein 60 C</fullName>
    </submittedName>
</protein>
<dbReference type="AlphaFoldDB" id="A0A6J0LCV3"/>
<comment type="subcellular location">
    <subcellularLocation>
        <location evidence="1">Nucleus</location>
    </subcellularLocation>
</comment>
<feature type="region of interest" description="Disordered" evidence="8">
    <location>
        <begin position="1"/>
        <end position="35"/>
    </location>
</feature>
<evidence type="ECO:0000256" key="8">
    <source>
        <dbReference type="SAM" id="MobiDB-lite"/>
    </source>
</evidence>
<evidence type="ECO:0000256" key="5">
    <source>
        <dbReference type="ARBA" id="ARBA00023159"/>
    </source>
</evidence>
<evidence type="ECO:0000313" key="13">
    <source>
        <dbReference type="RefSeq" id="XP_018457683.1"/>
    </source>
</evidence>
<evidence type="ECO:0000313" key="12">
    <source>
        <dbReference type="Proteomes" id="UP000504610"/>
    </source>
</evidence>
<evidence type="ECO:0000256" key="2">
    <source>
        <dbReference type="ARBA" id="ARBA00007214"/>
    </source>
</evidence>
<proteinExistence type="inferred from homology"/>
<dbReference type="InterPro" id="IPR046830">
    <property type="entry name" value="Calmod_bind_M"/>
</dbReference>
<dbReference type="Proteomes" id="UP000504610">
    <property type="component" value="Chromosome 9"/>
</dbReference>
<evidence type="ECO:0000259" key="11">
    <source>
        <dbReference type="Pfam" id="PF20452"/>
    </source>
</evidence>
<feature type="domain" description="Calmodulin binding protein-like N-terminal" evidence="9">
    <location>
        <begin position="100"/>
        <end position="247"/>
    </location>
</feature>
<keyword evidence="3" id="KW-0805">Transcription regulation</keyword>
<gene>
    <name evidence="13" type="primary">LOC108828473</name>
</gene>
<feature type="compositionally biased region" description="Basic and acidic residues" evidence="8">
    <location>
        <begin position="1"/>
        <end position="19"/>
    </location>
</feature>
<dbReference type="GeneID" id="108828473"/>
<comment type="similarity">
    <text evidence="2">Belongs to the plant ACBP60 protein family.</text>
</comment>
<dbReference type="GO" id="GO:0043565">
    <property type="term" value="F:sequence-specific DNA binding"/>
    <property type="evidence" value="ECO:0007669"/>
    <property type="project" value="TreeGrafter"/>
</dbReference>
<keyword evidence="4" id="KW-0238">DNA-binding</keyword>
<feature type="domain" description="Calmodulin binding protein C-terminal" evidence="11">
    <location>
        <begin position="331"/>
        <end position="390"/>
    </location>
</feature>
<dbReference type="InterPro" id="IPR046829">
    <property type="entry name" value="Calmod_bind_C"/>
</dbReference>
<sequence length="614" mass="68991">MQTRYMERTNSMREKRKLEEDDNNNQQQQPERKRPALASVIVEALKMDSLQRLCSSLEPILRRVVSEEVERALAKLGPARVSERSSSSPKRIQGIGGRNLQLQFRSRLSVPLFTGGKVEGEQGAAIHVVLLDAATGRVVTVGPEASAKLDVVVLDGDFNNEDEEGWTEEEFESHLVKERQGKRPLLTGDVQVTLKEGVGTLGELIFTDNSSWIRCRKFRLGLKVSSGCCEGMRVREAKTEAFTVKDHRGELYKKHYPPALDDEVWRLEKIGKDGAFHKKLNKAGIYNVKEFLRLMVKDSQKLRTILGSGMSNRMWETLAEHSKTCVLSEMLYVYYPEDSVGAVFNNIYEFSGLISGKQYYPADSLSDNQKGYVDALVKKAYENWDQVVEYDSKSLMNFNQVSKTAELDYSMPVSVTTSQPSTSYSDITGEASVYNQIQADTTSYMHYGNTSFAPQDQLVSNTHESQGMMSGNGGGRLALGPPQNQHLVQPHTEMNPFNDWSNTGNRGGDGFLSEEEIRARSNEMLENDDMQHLLRLFSMNGGGGPQTPMNMQEDGFGFHSFGQSSMGDYGEERSQSGKPVVGWLKIKAAMRWGFFIRRKAAQRRAQIVQLDEDE</sequence>
<keyword evidence="6" id="KW-0804">Transcription</keyword>
<accession>A0A6J0LCV3</accession>
<evidence type="ECO:0000256" key="7">
    <source>
        <dbReference type="ARBA" id="ARBA00023242"/>
    </source>
</evidence>
<organism evidence="12 13">
    <name type="scientific">Raphanus sativus</name>
    <name type="common">Radish</name>
    <name type="synonym">Raphanus raphanistrum var. sativus</name>
    <dbReference type="NCBI Taxonomy" id="3726"/>
    <lineage>
        <taxon>Eukaryota</taxon>
        <taxon>Viridiplantae</taxon>
        <taxon>Streptophyta</taxon>
        <taxon>Embryophyta</taxon>
        <taxon>Tracheophyta</taxon>
        <taxon>Spermatophyta</taxon>
        <taxon>Magnoliopsida</taxon>
        <taxon>eudicotyledons</taxon>
        <taxon>Gunneridae</taxon>
        <taxon>Pentapetalae</taxon>
        <taxon>rosids</taxon>
        <taxon>malvids</taxon>
        <taxon>Brassicales</taxon>
        <taxon>Brassicaceae</taxon>
        <taxon>Brassiceae</taxon>
        <taxon>Raphanus</taxon>
    </lineage>
</organism>
<evidence type="ECO:0000256" key="6">
    <source>
        <dbReference type="ARBA" id="ARBA00023163"/>
    </source>
</evidence>
<reference evidence="13" key="2">
    <citation type="submission" date="2025-08" db="UniProtKB">
        <authorList>
            <consortium name="RefSeq"/>
        </authorList>
    </citation>
    <scope>IDENTIFICATION</scope>
    <source>
        <tissue evidence="13">Leaf</tissue>
    </source>
</reference>
<dbReference type="Pfam" id="PF20452">
    <property type="entry name" value="Calmod_bind_C"/>
    <property type="match status" value="1"/>
</dbReference>
<dbReference type="Pfam" id="PF20451">
    <property type="entry name" value="Calmod_bind_M"/>
    <property type="match status" value="1"/>
</dbReference>
<keyword evidence="5" id="KW-0010">Activator</keyword>
<keyword evidence="12" id="KW-1185">Reference proteome</keyword>
<evidence type="ECO:0000259" key="9">
    <source>
        <dbReference type="Pfam" id="PF07887"/>
    </source>
</evidence>
<evidence type="ECO:0000256" key="1">
    <source>
        <dbReference type="ARBA" id="ARBA00004123"/>
    </source>
</evidence>
<reference evidence="12" key="1">
    <citation type="journal article" date="2019" name="Database">
        <title>The radish genome database (RadishGD): an integrated information resource for radish genomics.</title>
        <authorList>
            <person name="Yu H.J."/>
            <person name="Baek S."/>
            <person name="Lee Y.J."/>
            <person name="Cho A."/>
            <person name="Mun J.H."/>
        </authorList>
    </citation>
    <scope>NUCLEOTIDE SEQUENCE [LARGE SCALE GENOMIC DNA]</scope>
    <source>
        <strain evidence="12">cv. WK10039</strain>
    </source>
</reference>
<dbReference type="InterPro" id="IPR046831">
    <property type="entry name" value="Calmodulin_bind_N"/>
</dbReference>
<evidence type="ECO:0000256" key="4">
    <source>
        <dbReference type="ARBA" id="ARBA00023125"/>
    </source>
</evidence>
<dbReference type="PANTHER" id="PTHR31713:SF89">
    <property type="entry name" value="(RAPE) HYPOTHETICAL PROTEIN"/>
    <property type="match status" value="1"/>
</dbReference>
<dbReference type="GO" id="GO:0005516">
    <property type="term" value="F:calmodulin binding"/>
    <property type="evidence" value="ECO:0007669"/>
    <property type="project" value="InterPro"/>
</dbReference>
<dbReference type="Pfam" id="PF07887">
    <property type="entry name" value="Calmodulin_bind"/>
    <property type="match status" value="1"/>
</dbReference>
<evidence type="ECO:0000256" key="3">
    <source>
        <dbReference type="ARBA" id="ARBA00023015"/>
    </source>
</evidence>
<keyword evidence="7" id="KW-0539">Nucleus</keyword>
<dbReference type="InterPro" id="IPR012416">
    <property type="entry name" value="CBP60"/>
</dbReference>
<dbReference type="GO" id="GO:0003700">
    <property type="term" value="F:DNA-binding transcription factor activity"/>
    <property type="evidence" value="ECO:0007669"/>
    <property type="project" value="TreeGrafter"/>
</dbReference>
<dbReference type="RefSeq" id="XP_018457683.1">
    <property type="nucleotide sequence ID" value="XM_018602181.2"/>
</dbReference>
<name>A0A6J0LCV3_RAPSA</name>